<dbReference type="GO" id="GO:0005262">
    <property type="term" value="F:calcium channel activity"/>
    <property type="evidence" value="ECO:0007669"/>
    <property type="project" value="TreeGrafter"/>
</dbReference>
<keyword evidence="3" id="KW-0050">Antiport</keyword>
<keyword evidence="11" id="KW-1185">Reference proteome</keyword>
<evidence type="ECO:0000313" key="11">
    <source>
        <dbReference type="Proteomes" id="UP000194236"/>
    </source>
</evidence>
<reference evidence="10 11" key="1">
    <citation type="submission" date="2017-03" db="EMBL/GenBank/DDBJ databases">
        <title>Genome Survey of Euroglyphus maynei.</title>
        <authorList>
            <person name="Arlian L.G."/>
            <person name="Morgan M.S."/>
            <person name="Rider S.D."/>
        </authorList>
    </citation>
    <scope>NUCLEOTIDE SEQUENCE [LARGE SCALE GENOMIC DNA]</scope>
    <source>
        <strain evidence="10">Arlian Lab</strain>
        <tissue evidence="10">Whole body</tissue>
    </source>
</reference>
<sequence length="262" mass="29352">LNLRDDLIGAILIPFGTSGPEIFSSAIGVFFTENDIGTGAIIGSGVFNILAIPAASGLAAAYFIGKSIRLETRAVLRDLTFYFISIIVLILAIKDNTVDFIDSLLFTILFVVYIGVMFYSASNGPDEQPEKKSPSIEKQRQPIEKDRKLCIQNNNNQQQLSLFIGSSHLPNLTINFDNNFKTEKSPTAKNGKNKIMKEYLNKCNEIAMMNNLLNKDNRISNHNQRQLQSDGNEKFEDKLKFEMLIENLILQPQQNAKLSKSK</sequence>
<keyword evidence="4" id="KW-0813">Transport</keyword>
<feature type="transmembrane region" description="Helical" evidence="8">
    <location>
        <begin position="75"/>
        <end position="94"/>
    </location>
</feature>
<keyword evidence="5 8" id="KW-0812">Transmembrane</keyword>
<comment type="caution">
    <text evidence="10">The sequence shown here is derived from an EMBL/GenBank/DDBJ whole genome shotgun (WGS) entry which is preliminary data.</text>
</comment>
<dbReference type="Pfam" id="PF01699">
    <property type="entry name" value="Na_Ca_ex"/>
    <property type="match status" value="1"/>
</dbReference>
<keyword evidence="4" id="KW-0106">Calcium</keyword>
<name>A0A1Y3BB12_EURMA</name>
<dbReference type="GO" id="GO:0006874">
    <property type="term" value="P:intracellular calcium ion homeostasis"/>
    <property type="evidence" value="ECO:0007669"/>
    <property type="project" value="TreeGrafter"/>
</dbReference>
<feature type="transmembrane region" description="Helical" evidence="8">
    <location>
        <begin position="37"/>
        <end position="63"/>
    </location>
</feature>
<dbReference type="InterPro" id="IPR044880">
    <property type="entry name" value="NCX_ion-bd_dom_sf"/>
</dbReference>
<dbReference type="Gene3D" id="1.20.1420.30">
    <property type="entry name" value="NCX, central ion-binding region"/>
    <property type="match status" value="1"/>
</dbReference>
<feature type="non-terminal residue" evidence="10">
    <location>
        <position position="1"/>
    </location>
</feature>
<evidence type="ECO:0000259" key="9">
    <source>
        <dbReference type="Pfam" id="PF01699"/>
    </source>
</evidence>
<dbReference type="PANTHER" id="PTHR10846:SF73">
    <property type="entry name" value="SODIUM_CALCIUM EXCHANGER MEMBRANE REGION DOMAIN-CONTAINING PROTEIN"/>
    <property type="match status" value="1"/>
</dbReference>
<dbReference type="InterPro" id="IPR004837">
    <property type="entry name" value="NaCa_Exmemb"/>
</dbReference>
<dbReference type="OrthoDB" id="6515434at2759"/>
<evidence type="ECO:0000313" key="10">
    <source>
        <dbReference type="EMBL" id="OTF76756.1"/>
    </source>
</evidence>
<evidence type="ECO:0000256" key="6">
    <source>
        <dbReference type="ARBA" id="ARBA00022989"/>
    </source>
</evidence>
<keyword evidence="4" id="KW-0406">Ion transport</keyword>
<dbReference type="GO" id="GO:0008273">
    <property type="term" value="F:calcium, potassium:sodium antiporter activity"/>
    <property type="evidence" value="ECO:0007669"/>
    <property type="project" value="TreeGrafter"/>
</dbReference>
<evidence type="ECO:0000256" key="1">
    <source>
        <dbReference type="ARBA" id="ARBA00004141"/>
    </source>
</evidence>
<evidence type="ECO:0000256" key="4">
    <source>
        <dbReference type="ARBA" id="ARBA00022568"/>
    </source>
</evidence>
<dbReference type="AlphaFoldDB" id="A0A1Y3BB12"/>
<feature type="transmembrane region" description="Helical" evidence="8">
    <location>
        <begin position="100"/>
        <end position="121"/>
    </location>
</feature>
<comment type="subcellular location">
    <subcellularLocation>
        <location evidence="1">Membrane</location>
        <topology evidence="1">Multi-pass membrane protein</topology>
    </subcellularLocation>
</comment>
<feature type="non-terminal residue" evidence="10">
    <location>
        <position position="262"/>
    </location>
</feature>
<accession>A0A1Y3BB12</accession>
<keyword evidence="6 8" id="KW-1133">Transmembrane helix</keyword>
<protein>
    <submittedName>
        <fullName evidence="10">Sodium/potassium/calcium exchanger-like protein</fullName>
    </submittedName>
</protein>
<dbReference type="PANTHER" id="PTHR10846">
    <property type="entry name" value="SODIUM/POTASSIUM/CALCIUM EXCHANGER"/>
    <property type="match status" value="1"/>
</dbReference>
<evidence type="ECO:0000256" key="3">
    <source>
        <dbReference type="ARBA" id="ARBA00022449"/>
    </source>
</evidence>
<feature type="transmembrane region" description="Helical" evidence="8">
    <location>
        <begin position="7"/>
        <end position="31"/>
    </location>
</feature>
<evidence type="ECO:0000256" key="5">
    <source>
        <dbReference type="ARBA" id="ARBA00022692"/>
    </source>
</evidence>
<dbReference type="InterPro" id="IPR004481">
    <property type="entry name" value="K/Na/Ca-exchanger"/>
</dbReference>
<keyword evidence="4" id="KW-0109">Calcium transport</keyword>
<evidence type="ECO:0000256" key="8">
    <source>
        <dbReference type="SAM" id="Phobius"/>
    </source>
</evidence>
<dbReference type="GO" id="GO:0005886">
    <property type="term" value="C:plasma membrane"/>
    <property type="evidence" value="ECO:0007669"/>
    <property type="project" value="TreeGrafter"/>
</dbReference>
<gene>
    <name evidence="10" type="ORF">BLA29_007551</name>
</gene>
<feature type="domain" description="Sodium/calcium exchanger membrane region" evidence="9">
    <location>
        <begin position="2"/>
        <end position="118"/>
    </location>
</feature>
<keyword evidence="7 8" id="KW-0472">Membrane</keyword>
<proteinExistence type="inferred from homology"/>
<comment type="similarity">
    <text evidence="2">Belongs to the Ca(2+):cation antiporter (CaCA) (TC 2.A.19) family. SLC24A subfamily.</text>
</comment>
<evidence type="ECO:0000256" key="2">
    <source>
        <dbReference type="ARBA" id="ARBA00005364"/>
    </source>
</evidence>
<organism evidence="10 11">
    <name type="scientific">Euroglyphus maynei</name>
    <name type="common">Mayne's house dust mite</name>
    <dbReference type="NCBI Taxonomy" id="6958"/>
    <lineage>
        <taxon>Eukaryota</taxon>
        <taxon>Metazoa</taxon>
        <taxon>Ecdysozoa</taxon>
        <taxon>Arthropoda</taxon>
        <taxon>Chelicerata</taxon>
        <taxon>Arachnida</taxon>
        <taxon>Acari</taxon>
        <taxon>Acariformes</taxon>
        <taxon>Sarcoptiformes</taxon>
        <taxon>Astigmata</taxon>
        <taxon>Psoroptidia</taxon>
        <taxon>Analgoidea</taxon>
        <taxon>Pyroglyphidae</taxon>
        <taxon>Pyroglyphinae</taxon>
        <taxon>Euroglyphus</taxon>
    </lineage>
</organism>
<dbReference type="Proteomes" id="UP000194236">
    <property type="component" value="Unassembled WGS sequence"/>
</dbReference>
<evidence type="ECO:0000256" key="7">
    <source>
        <dbReference type="ARBA" id="ARBA00023136"/>
    </source>
</evidence>
<dbReference type="EMBL" id="MUJZ01035918">
    <property type="protein sequence ID" value="OTF76756.1"/>
    <property type="molecule type" value="Genomic_DNA"/>
</dbReference>